<keyword evidence="3" id="KW-1185">Reference proteome</keyword>
<dbReference type="PANTHER" id="PTHR27006:SF616">
    <property type="entry name" value="CYSTEINE-RICH RECEPTOR-LIKE PROTEIN KINASE 10"/>
    <property type="match status" value="1"/>
</dbReference>
<dbReference type="GO" id="GO:0004672">
    <property type="term" value="F:protein kinase activity"/>
    <property type="evidence" value="ECO:0007669"/>
    <property type="project" value="InterPro"/>
</dbReference>
<dbReference type="AlphaFoldDB" id="A0AAW1XJX2"/>
<dbReference type="FunFam" id="1.10.510.10:FF:001722">
    <property type="entry name" value="G-type lectin S-receptor-like serine/threonine-protein kinase B120"/>
    <property type="match status" value="1"/>
</dbReference>
<dbReference type="Proteomes" id="UP001457282">
    <property type="component" value="Unassembled WGS sequence"/>
</dbReference>
<organism evidence="2 3">
    <name type="scientific">Rubus argutus</name>
    <name type="common">Southern blackberry</name>
    <dbReference type="NCBI Taxonomy" id="59490"/>
    <lineage>
        <taxon>Eukaryota</taxon>
        <taxon>Viridiplantae</taxon>
        <taxon>Streptophyta</taxon>
        <taxon>Embryophyta</taxon>
        <taxon>Tracheophyta</taxon>
        <taxon>Spermatophyta</taxon>
        <taxon>Magnoliopsida</taxon>
        <taxon>eudicotyledons</taxon>
        <taxon>Gunneridae</taxon>
        <taxon>Pentapetalae</taxon>
        <taxon>rosids</taxon>
        <taxon>fabids</taxon>
        <taxon>Rosales</taxon>
        <taxon>Rosaceae</taxon>
        <taxon>Rosoideae</taxon>
        <taxon>Rosoideae incertae sedis</taxon>
        <taxon>Rubus</taxon>
    </lineage>
</organism>
<dbReference type="SUPFAM" id="SSF56112">
    <property type="entry name" value="Protein kinase-like (PK-like)"/>
    <property type="match status" value="1"/>
</dbReference>
<dbReference type="EMBL" id="JBEDUW010000003">
    <property type="protein sequence ID" value="KAK9936148.1"/>
    <property type="molecule type" value="Genomic_DNA"/>
</dbReference>
<dbReference type="PROSITE" id="PS50011">
    <property type="entry name" value="PROTEIN_KINASE_DOM"/>
    <property type="match status" value="1"/>
</dbReference>
<dbReference type="InterPro" id="IPR011009">
    <property type="entry name" value="Kinase-like_dom_sf"/>
</dbReference>
<comment type="caution">
    <text evidence="2">The sequence shown here is derived from an EMBL/GenBank/DDBJ whole genome shotgun (WGS) entry which is preliminary data.</text>
</comment>
<reference evidence="2 3" key="1">
    <citation type="journal article" date="2023" name="G3 (Bethesda)">
        <title>A chromosome-length genome assembly and annotation of blackberry (Rubus argutus, cv. 'Hillquist').</title>
        <authorList>
            <person name="Bruna T."/>
            <person name="Aryal R."/>
            <person name="Dudchenko O."/>
            <person name="Sargent D.J."/>
            <person name="Mead D."/>
            <person name="Buti M."/>
            <person name="Cavallini A."/>
            <person name="Hytonen T."/>
            <person name="Andres J."/>
            <person name="Pham M."/>
            <person name="Weisz D."/>
            <person name="Mascagni F."/>
            <person name="Usai G."/>
            <person name="Natali L."/>
            <person name="Bassil N."/>
            <person name="Fernandez G.E."/>
            <person name="Lomsadze A."/>
            <person name="Armour M."/>
            <person name="Olukolu B."/>
            <person name="Poorten T."/>
            <person name="Britton C."/>
            <person name="Davik J."/>
            <person name="Ashrafi H."/>
            <person name="Aiden E.L."/>
            <person name="Borodovsky M."/>
            <person name="Worthington M."/>
        </authorList>
    </citation>
    <scope>NUCLEOTIDE SEQUENCE [LARGE SCALE GENOMIC DNA]</scope>
    <source>
        <strain evidence="2">PI 553951</strain>
    </source>
</reference>
<gene>
    <name evidence="2" type="ORF">M0R45_013007</name>
</gene>
<evidence type="ECO:0000259" key="1">
    <source>
        <dbReference type="PROSITE" id="PS50011"/>
    </source>
</evidence>
<accession>A0AAW1XJX2</accession>
<protein>
    <recommendedName>
        <fullName evidence="1">Protein kinase domain-containing protein</fullName>
    </recommendedName>
</protein>
<dbReference type="PANTHER" id="PTHR27006">
    <property type="entry name" value="PROMASTIGOTE SURFACE ANTIGEN PROTEIN PSA"/>
    <property type="match status" value="1"/>
</dbReference>
<feature type="domain" description="Protein kinase" evidence="1">
    <location>
        <begin position="1"/>
        <end position="129"/>
    </location>
</feature>
<sequence>MARLFLIDQSEEDTKTIVGTYGYMAPEYVIHGRFSVKSDVFSFGVLVLEIVSGKKCRHLQNGENEEDLLSYAWRNWREDTVPNIIDPMLTTSSGIETMRCIHIGLLCVQENVNNRPTMASVVSMLNSYSVTLSLPSRPAYYLHYNNESDIARLTLSTDESKSSGYVSRNEASITELYPR</sequence>
<evidence type="ECO:0000313" key="2">
    <source>
        <dbReference type="EMBL" id="KAK9936148.1"/>
    </source>
</evidence>
<dbReference type="InterPro" id="IPR000719">
    <property type="entry name" value="Prot_kinase_dom"/>
</dbReference>
<proteinExistence type="predicted"/>
<name>A0AAW1XJX2_RUBAR</name>
<dbReference type="GO" id="GO:0005524">
    <property type="term" value="F:ATP binding"/>
    <property type="evidence" value="ECO:0007669"/>
    <property type="project" value="InterPro"/>
</dbReference>
<dbReference type="Gene3D" id="1.10.510.10">
    <property type="entry name" value="Transferase(Phosphotransferase) domain 1"/>
    <property type="match status" value="1"/>
</dbReference>
<dbReference type="Pfam" id="PF00069">
    <property type="entry name" value="Pkinase"/>
    <property type="match status" value="1"/>
</dbReference>
<evidence type="ECO:0000313" key="3">
    <source>
        <dbReference type="Proteomes" id="UP001457282"/>
    </source>
</evidence>